<evidence type="ECO:0000259" key="1">
    <source>
        <dbReference type="PROSITE" id="PS50943"/>
    </source>
</evidence>
<dbReference type="InterPro" id="IPR001387">
    <property type="entry name" value="Cro/C1-type_HTH"/>
</dbReference>
<comment type="caution">
    <text evidence="2">The sequence shown here is derived from an EMBL/GenBank/DDBJ whole genome shotgun (WGS) entry which is preliminary data.</text>
</comment>
<dbReference type="SMART" id="SM00530">
    <property type="entry name" value="HTH_XRE"/>
    <property type="match status" value="1"/>
</dbReference>
<dbReference type="CDD" id="cd00093">
    <property type="entry name" value="HTH_XRE"/>
    <property type="match status" value="1"/>
</dbReference>
<evidence type="ECO:0000313" key="3">
    <source>
        <dbReference type="Proteomes" id="UP000442535"/>
    </source>
</evidence>
<protein>
    <submittedName>
        <fullName evidence="2">Helix-turn-helix transcriptional regulator</fullName>
    </submittedName>
</protein>
<dbReference type="EMBL" id="VUMY01000021">
    <property type="protein sequence ID" value="MST50495.1"/>
    <property type="molecule type" value="Genomic_DNA"/>
</dbReference>
<dbReference type="Proteomes" id="UP000442535">
    <property type="component" value="Unassembled WGS sequence"/>
</dbReference>
<gene>
    <name evidence="2" type="ORF">FYJ63_09725</name>
</gene>
<dbReference type="Gene3D" id="1.10.260.40">
    <property type="entry name" value="lambda repressor-like DNA-binding domains"/>
    <property type="match status" value="1"/>
</dbReference>
<dbReference type="PROSITE" id="PS50943">
    <property type="entry name" value="HTH_CROC1"/>
    <property type="match status" value="1"/>
</dbReference>
<dbReference type="GO" id="GO:0003677">
    <property type="term" value="F:DNA binding"/>
    <property type="evidence" value="ECO:0007669"/>
    <property type="project" value="InterPro"/>
</dbReference>
<name>A0A7K0K642_9ACTO</name>
<dbReference type="Pfam" id="PF01381">
    <property type="entry name" value="HTH_3"/>
    <property type="match status" value="1"/>
</dbReference>
<evidence type="ECO:0000313" key="2">
    <source>
        <dbReference type="EMBL" id="MST50495.1"/>
    </source>
</evidence>
<dbReference type="InterPro" id="IPR010982">
    <property type="entry name" value="Lambda_DNA-bd_dom_sf"/>
</dbReference>
<sequence length="101" mass="11402">MEMYMEDYLEKRPVDEAKVAAHKERMLGEMCAYELRELRKSAGLSQVELAGRIGVSQRQVSKIENGDLENSKVSTIRRYIEALGGKLEVECLVGDKRLAIA</sequence>
<keyword evidence="3" id="KW-1185">Reference proteome</keyword>
<proteinExistence type="predicted"/>
<reference evidence="2 3" key="1">
    <citation type="submission" date="2019-08" db="EMBL/GenBank/DDBJ databases">
        <title>In-depth cultivation of the pig gut microbiome towards novel bacterial diversity and tailored functional studies.</title>
        <authorList>
            <person name="Wylensek D."/>
            <person name="Hitch T.C.A."/>
            <person name="Clavel T."/>
        </authorList>
    </citation>
    <scope>NUCLEOTIDE SEQUENCE [LARGE SCALE GENOMIC DNA]</scope>
    <source>
        <strain evidence="2 3">RF-GAM-744-WT-7</strain>
    </source>
</reference>
<feature type="domain" description="HTH cro/C1-type" evidence="1">
    <location>
        <begin position="35"/>
        <end position="91"/>
    </location>
</feature>
<organism evidence="2 3">
    <name type="scientific">Mobiluncus porci</name>
    <dbReference type="NCBI Taxonomy" id="2652278"/>
    <lineage>
        <taxon>Bacteria</taxon>
        <taxon>Bacillati</taxon>
        <taxon>Actinomycetota</taxon>
        <taxon>Actinomycetes</taxon>
        <taxon>Actinomycetales</taxon>
        <taxon>Actinomycetaceae</taxon>
        <taxon>Mobiluncus</taxon>
    </lineage>
</organism>
<dbReference type="SUPFAM" id="SSF47413">
    <property type="entry name" value="lambda repressor-like DNA-binding domains"/>
    <property type="match status" value="1"/>
</dbReference>
<dbReference type="AlphaFoldDB" id="A0A7K0K642"/>
<accession>A0A7K0K642</accession>